<dbReference type="RefSeq" id="WP_244823236.1">
    <property type="nucleotide sequence ID" value="NZ_CP112998.1"/>
</dbReference>
<name>A0A9E8NDK6_9BACT</name>
<feature type="signal peptide" evidence="2">
    <location>
        <begin position="1"/>
        <end position="25"/>
    </location>
</feature>
<proteinExistence type="predicted"/>
<evidence type="ECO:0000313" key="4">
    <source>
        <dbReference type="Proteomes" id="UP001164653"/>
    </source>
</evidence>
<dbReference type="AlphaFoldDB" id="A0A9E8NDK6"/>
<dbReference type="PROSITE" id="PS51257">
    <property type="entry name" value="PROKAR_LIPOPROTEIN"/>
    <property type="match status" value="1"/>
</dbReference>
<reference evidence="3" key="1">
    <citation type="submission" date="2022-11" db="EMBL/GenBank/DDBJ databases">
        <title>Dyadobacter pollutisoli sp. nov., isolated from plastic dumped soil.</title>
        <authorList>
            <person name="Kim J.M."/>
            <person name="Kim K.R."/>
            <person name="Lee J.K."/>
            <person name="Hao L."/>
            <person name="Jeon C.O."/>
        </authorList>
    </citation>
    <scope>NUCLEOTIDE SEQUENCE</scope>
    <source>
        <strain evidence="3">U1</strain>
    </source>
</reference>
<evidence type="ECO:0000256" key="1">
    <source>
        <dbReference type="SAM" id="MobiDB-lite"/>
    </source>
</evidence>
<keyword evidence="4" id="KW-1185">Reference proteome</keyword>
<dbReference type="EMBL" id="CP112998">
    <property type="protein sequence ID" value="WAC12536.1"/>
    <property type="molecule type" value="Genomic_DNA"/>
</dbReference>
<protein>
    <submittedName>
        <fullName evidence="3">Uncharacterized protein</fullName>
    </submittedName>
</protein>
<feature type="region of interest" description="Disordered" evidence="1">
    <location>
        <begin position="31"/>
        <end position="77"/>
    </location>
</feature>
<organism evidence="3 4">
    <name type="scientific">Dyadobacter pollutisoli</name>
    <dbReference type="NCBI Taxonomy" id="2910158"/>
    <lineage>
        <taxon>Bacteria</taxon>
        <taxon>Pseudomonadati</taxon>
        <taxon>Bacteroidota</taxon>
        <taxon>Cytophagia</taxon>
        <taxon>Cytophagales</taxon>
        <taxon>Spirosomataceae</taxon>
        <taxon>Dyadobacter</taxon>
    </lineage>
</organism>
<dbReference type="KEGG" id="dpf:ON006_00950"/>
<dbReference type="Proteomes" id="UP001164653">
    <property type="component" value="Chromosome"/>
</dbReference>
<gene>
    <name evidence="3" type="ORF">ON006_00950</name>
</gene>
<feature type="chain" id="PRO_5038812719" evidence="2">
    <location>
        <begin position="26"/>
        <end position="77"/>
    </location>
</feature>
<keyword evidence="2" id="KW-0732">Signal</keyword>
<sequence>MPQKINKIKLSSLFTVVLLTSLMFVSCNKEKKSEEAEGAAADTTQVIDSKMAPDSAATDSLPALDSSASTRPEPRKT</sequence>
<evidence type="ECO:0000256" key="2">
    <source>
        <dbReference type="SAM" id="SignalP"/>
    </source>
</evidence>
<accession>A0A9E8NDK6</accession>
<evidence type="ECO:0000313" key="3">
    <source>
        <dbReference type="EMBL" id="WAC12536.1"/>
    </source>
</evidence>